<dbReference type="InterPro" id="IPR052565">
    <property type="entry name" value="Glutaredoxin-like_YDR286C"/>
</dbReference>
<proteinExistence type="predicted"/>
<dbReference type="InterPro" id="IPR008554">
    <property type="entry name" value="Glutaredoxin-like"/>
</dbReference>
<protein>
    <recommendedName>
        <fullName evidence="3">Glutaredoxin family protein</fullName>
    </recommendedName>
</protein>
<name>A0ABP9WE90_9DEIO</name>
<dbReference type="SUPFAM" id="SSF52833">
    <property type="entry name" value="Thioredoxin-like"/>
    <property type="match status" value="1"/>
</dbReference>
<sequence length="94" mass="10408">MPTLTLYTRVGCHLCEQAEAALRALDYRYEALDVDRDPALRDRYGDDVPVLALAPPGGPERVLLKGVFSRGRLSALKLQLLREEAKGRGQKAES</sequence>
<comment type="caution">
    <text evidence="1">The sequence shown here is derived from an EMBL/GenBank/DDBJ whole genome shotgun (WGS) entry which is preliminary data.</text>
</comment>
<reference evidence="1 2" key="1">
    <citation type="submission" date="2024-02" db="EMBL/GenBank/DDBJ databases">
        <title>Deinococcus carri NBRC 110142.</title>
        <authorList>
            <person name="Ichikawa N."/>
            <person name="Katano-Makiyama Y."/>
            <person name="Hidaka K."/>
        </authorList>
    </citation>
    <scope>NUCLEOTIDE SEQUENCE [LARGE SCALE GENOMIC DNA]</scope>
    <source>
        <strain evidence="1 2">NBRC 110142</strain>
    </source>
</reference>
<keyword evidence="2" id="KW-1185">Reference proteome</keyword>
<dbReference type="PANTHER" id="PTHR33558:SF1">
    <property type="entry name" value="GLUTAREDOXIN-LIKE PROTEIN C5ORF63 HOMOLOG"/>
    <property type="match status" value="1"/>
</dbReference>
<dbReference type="EMBL" id="BAABRP010000017">
    <property type="protein sequence ID" value="GAA5514403.1"/>
    <property type="molecule type" value="Genomic_DNA"/>
</dbReference>
<dbReference type="InterPro" id="IPR036249">
    <property type="entry name" value="Thioredoxin-like_sf"/>
</dbReference>
<dbReference type="Pfam" id="PF05768">
    <property type="entry name" value="Glrx-like"/>
    <property type="match status" value="1"/>
</dbReference>
<evidence type="ECO:0000313" key="2">
    <source>
        <dbReference type="Proteomes" id="UP001401887"/>
    </source>
</evidence>
<accession>A0ABP9WE90</accession>
<gene>
    <name evidence="1" type="ORF">Dcar01_03158</name>
</gene>
<dbReference type="PANTHER" id="PTHR33558">
    <property type="entry name" value="GLUTAREDOXIN-LIKE PROTEIN C5ORF63 HOMOLOG"/>
    <property type="match status" value="1"/>
</dbReference>
<dbReference type="Proteomes" id="UP001401887">
    <property type="component" value="Unassembled WGS sequence"/>
</dbReference>
<evidence type="ECO:0008006" key="3">
    <source>
        <dbReference type="Google" id="ProtNLM"/>
    </source>
</evidence>
<evidence type="ECO:0000313" key="1">
    <source>
        <dbReference type="EMBL" id="GAA5514403.1"/>
    </source>
</evidence>
<organism evidence="1 2">
    <name type="scientific">Deinococcus carri</name>
    <dbReference type="NCBI Taxonomy" id="1211323"/>
    <lineage>
        <taxon>Bacteria</taxon>
        <taxon>Thermotogati</taxon>
        <taxon>Deinococcota</taxon>
        <taxon>Deinococci</taxon>
        <taxon>Deinococcales</taxon>
        <taxon>Deinococcaceae</taxon>
        <taxon>Deinococcus</taxon>
    </lineage>
</organism>
<dbReference type="Gene3D" id="3.40.30.10">
    <property type="entry name" value="Glutaredoxin"/>
    <property type="match status" value="1"/>
</dbReference>